<comment type="caution">
    <text evidence="5">The sequence shown here is derived from an EMBL/GenBank/DDBJ whole genome shotgun (WGS) entry which is preliminary data.</text>
</comment>
<evidence type="ECO:0000256" key="4">
    <source>
        <dbReference type="ARBA" id="ARBA00022729"/>
    </source>
</evidence>
<dbReference type="SUPFAM" id="SSF53807">
    <property type="entry name" value="Helical backbone' metal receptor"/>
    <property type="match status" value="1"/>
</dbReference>
<dbReference type="Gene3D" id="3.40.50.1980">
    <property type="entry name" value="Nitrogenase molybdenum iron protein domain"/>
    <property type="match status" value="2"/>
</dbReference>
<sequence>MRTLRPGRLAAVLAGLLALVLGIAACGGGSGSTAGDGRISVVTSTNVWGSVVSAVAGETVEVRSLIDDPSGDPHSYQASAEDAADVQSARLLVYNGGGYDDFFTQLADQAPDAQRVVAYQVAGSPKNEHVWYDLPTVAKVADDIAARLGELDPEQRQVFENNAREFSTRLDELLRQVDTIAATHAGEPVVAMEPVADYLIERAELDNVTPTDFSEAVENETDIPVAAQQEITELVSRGQVRAVINNQQTVSPATERVIEQARGAGVPIVGVTETLPEGGDGYIAWMSGQVRELSEALGER</sequence>
<dbReference type="PANTHER" id="PTHR42953:SF1">
    <property type="entry name" value="METAL-BINDING PROTEIN HI_0362-RELATED"/>
    <property type="match status" value="1"/>
</dbReference>
<dbReference type="GO" id="GO:0030001">
    <property type="term" value="P:metal ion transport"/>
    <property type="evidence" value="ECO:0007669"/>
    <property type="project" value="InterPro"/>
</dbReference>
<dbReference type="GO" id="GO:0046872">
    <property type="term" value="F:metal ion binding"/>
    <property type="evidence" value="ECO:0007669"/>
    <property type="project" value="UniProtKB-KW"/>
</dbReference>
<dbReference type="InterPro" id="IPR006127">
    <property type="entry name" value="ZnuA-like"/>
</dbReference>
<gene>
    <name evidence="5" type="ORF">FHU38_000464</name>
</gene>
<dbReference type="Proteomes" id="UP000545493">
    <property type="component" value="Unassembled WGS sequence"/>
</dbReference>
<comment type="subcellular location">
    <subcellularLocation>
        <location evidence="1">Cell envelope</location>
    </subcellularLocation>
</comment>
<dbReference type="EMBL" id="JAAOYM010000001">
    <property type="protein sequence ID" value="NIJ10120.1"/>
    <property type="molecule type" value="Genomic_DNA"/>
</dbReference>
<evidence type="ECO:0000313" key="6">
    <source>
        <dbReference type="Proteomes" id="UP000545493"/>
    </source>
</evidence>
<keyword evidence="4" id="KW-0732">Signal</keyword>
<keyword evidence="6" id="KW-1185">Reference proteome</keyword>
<dbReference type="PANTHER" id="PTHR42953">
    <property type="entry name" value="HIGH-AFFINITY ZINC UPTAKE SYSTEM PROTEIN ZNUA-RELATED"/>
    <property type="match status" value="1"/>
</dbReference>
<organism evidence="5 6">
    <name type="scientific">Saccharomonospora amisosensis</name>
    <dbReference type="NCBI Taxonomy" id="1128677"/>
    <lineage>
        <taxon>Bacteria</taxon>
        <taxon>Bacillati</taxon>
        <taxon>Actinomycetota</taxon>
        <taxon>Actinomycetes</taxon>
        <taxon>Pseudonocardiales</taxon>
        <taxon>Pseudonocardiaceae</taxon>
        <taxon>Saccharomonospora</taxon>
    </lineage>
</organism>
<dbReference type="RefSeq" id="WP_167166020.1">
    <property type="nucleotide sequence ID" value="NZ_JAAOYM010000001.1"/>
</dbReference>
<dbReference type="AlphaFoldDB" id="A0A7X5ZPD6"/>
<evidence type="ECO:0000256" key="1">
    <source>
        <dbReference type="ARBA" id="ARBA00004196"/>
    </source>
</evidence>
<dbReference type="Pfam" id="PF01297">
    <property type="entry name" value="ZnuA"/>
    <property type="match status" value="1"/>
</dbReference>
<reference evidence="5 6" key="1">
    <citation type="submission" date="2020-03" db="EMBL/GenBank/DDBJ databases">
        <title>Sequencing the genomes of 1000 actinobacteria strains.</title>
        <authorList>
            <person name="Klenk H.-P."/>
        </authorList>
    </citation>
    <scope>NUCLEOTIDE SEQUENCE [LARGE SCALE GENOMIC DNA]</scope>
    <source>
        <strain evidence="5 6">DSM 45685</strain>
    </source>
</reference>
<evidence type="ECO:0000313" key="5">
    <source>
        <dbReference type="EMBL" id="NIJ10120.1"/>
    </source>
</evidence>
<name>A0A7X5ZPD6_9PSEU</name>
<evidence type="ECO:0000256" key="3">
    <source>
        <dbReference type="ARBA" id="ARBA00022723"/>
    </source>
</evidence>
<evidence type="ECO:0000256" key="2">
    <source>
        <dbReference type="ARBA" id="ARBA00022448"/>
    </source>
</evidence>
<dbReference type="PROSITE" id="PS51257">
    <property type="entry name" value="PROKAR_LIPOPROTEIN"/>
    <property type="match status" value="1"/>
</dbReference>
<proteinExistence type="predicted"/>
<protein>
    <submittedName>
        <fullName evidence="5">Zinc/manganese transport system substrate-binding protein</fullName>
    </submittedName>
</protein>
<accession>A0A7X5ZPD6</accession>
<dbReference type="GO" id="GO:0030313">
    <property type="term" value="C:cell envelope"/>
    <property type="evidence" value="ECO:0007669"/>
    <property type="project" value="UniProtKB-SubCell"/>
</dbReference>
<dbReference type="InterPro" id="IPR050492">
    <property type="entry name" value="Bact_metal-bind_prot9"/>
</dbReference>
<keyword evidence="3" id="KW-0479">Metal-binding</keyword>
<keyword evidence="2" id="KW-0813">Transport</keyword>